<evidence type="ECO:0000313" key="6">
    <source>
        <dbReference type="Proteomes" id="UP000014157"/>
    </source>
</evidence>
<organism evidence="3 5">
    <name type="scientific">Enterococcus moraviensis ATCC BAA-383</name>
    <dbReference type="NCBI Taxonomy" id="1158609"/>
    <lineage>
        <taxon>Bacteria</taxon>
        <taxon>Bacillati</taxon>
        <taxon>Bacillota</taxon>
        <taxon>Bacilli</taxon>
        <taxon>Lactobacillales</taxon>
        <taxon>Enterococcaceae</taxon>
        <taxon>Enterococcus</taxon>
    </lineage>
</organism>
<evidence type="ECO:0000313" key="4">
    <source>
        <dbReference type="EMBL" id="EOT66348.1"/>
    </source>
</evidence>
<feature type="compositionally biased region" description="Basic and acidic residues" evidence="1">
    <location>
        <begin position="38"/>
        <end position="50"/>
    </location>
</feature>
<evidence type="ECO:0000313" key="5">
    <source>
        <dbReference type="Proteomes" id="UP000013781"/>
    </source>
</evidence>
<dbReference type="Proteomes" id="UP000013781">
    <property type="component" value="Unassembled WGS sequence"/>
</dbReference>
<feature type="region of interest" description="Disordered" evidence="1">
    <location>
        <begin position="22"/>
        <end position="50"/>
    </location>
</feature>
<accession>R2SST2</accession>
<dbReference type="EMBL" id="ASWB01000003">
    <property type="protein sequence ID" value="EOT66348.1"/>
    <property type="molecule type" value="Genomic_DNA"/>
</dbReference>
<keyword evidence="6" id="KW-1185">Reference proteome</keyword>
<dbReference type="PROSITE" id="PS51257">
    <property type="entry name" value="PROKAR_LIPOPROTEIN"/>
    <property type="match status" value="1"/>
</dbReference>
<proteinExistence type="predicted"/>
<protein>
    <recommendedName>
        <fullName evidence="7">Lipoprotein</fullName>
    </recommendedName>
</protein>
<dbReference type="STRING" id="155617.RV09_GL002357"/>
<feature type="chain" id="PRO_5039426077" description="Lipoprotein" evidence="2">
    <location>
        <begin position="22"/>
        <end position="162"/>
    </location>
</feature>
<reference evidence="4 6" key="2">
    <citation type="submission" date="2013-03" db="EMBL/GenBank/DDBJ databases">
        <title>The Genome Sequence of Enterococcus moraviensis BAA-383 (PacBio/Illumina hybrid assembly).</title>
        <authorList>
            <consortium name="The Broad Institute Genomics Platform"/>
            <consortium name="The Broad Institute Genome Sequencing Center for Infectious Disease"/>
            <person name="Earl A."/>
            <person name="Russ C."/>
            <person name="Gilmore M."/>
            <person name="Surin D."/>
            <person name="Walker B."/>
            <person name="Young S."/>
            <person name="Zeng Q."/>
            <person name="Gargeya S."/>
            <person name="Fitzgerald M."/>
            <person name="Haas B."/>
            <person name="Abouelleil A."/>
            <person name="Allen A.W."/>
            <person name="Alvarado L."/>
            <person name="Arachchi H.M."/>
            <person name="Berlin A.M."/>
            <person name="Chapman S.B."/>
            <person name="Gainer-Dewar J."/>
            <person name="Goldberg J."/>
            <person name="Griggs A."/>
            <person name="Gujja S."/>
            <person name="Hansen M."/>
            <person name="Howarth C."/>
            <person name="Imamovic A."/>
            <person name="Ireland A."/>
            <person name="Larimer J."/>
            <person name="McCowan C."/>
            <person name="Murphy C."/>
            <person name="Pearson M."/>
            <person name="Poon T.W."/>
            <person name="Priest M."/>
            <person name="Roberts A."/>
            <person name="Saif S."/>
            <person name="Shea T."/>
            <person name="Sisk P."/>
            <person name="Sykes S."/>
            <person name="Wortman J."/>
            <person name="Nusbaum C."/>
            <person name="Birren B."/>
        </authorList>
    </citation>
    <scope>NUCLEOTIDE SEQUENCE [LARGE SCALE GENOMIC DNA]</scope>
    <source>
        <strain evidence="4 6">ATCC BAA-383</strain>
    </source>
</reference>
<evidence type="ECO:0000256" key="2">
    <source>
        <dbReference type="SAM" id="SignalP"/>
    </source>
</evidence>
<reference evidence="3 5" key="1">
    <citation type="submission" date="2013-02" db="EMBL/GenBank/DDBJ databases">
        <title>The Genome Sequence of Enterococcus moraviensis BAA-383.</title>
        <authorList>
            <consortium name="The Broad Institute Genome Sequencing Platform"/>
            <consortium name="The Broad Institute Genome Sequencing Center for Infectious Disease"/>
            <person name="Earl A.M."/>
            <person name="Gilmore M.S."/>
            <person name="Lebreton F."/>
            <person name="Walker B."/>
            <person name="Young S.K."/>
            <person name="Zeng Q."/>
            <person name="Gargeya S."/>
            <person name="Fitzgerald M."/>
            <person name="Haas B."/>
            <person name="Abouelleil A."/>
            <person name="Alvarado L."/>
            <person name="Arachchi H.M."/>
            <person name="Berlin A.M."/>
            <person name="Chapman S.B."/>
            <person name="Dewar J."/>
            <person name="Goldberg J."/>
            <person name="Griggs A."/>
            <person name="Gujja S."/>
            <person name="Hansen M."/>
            <person name="Howarth C."/>
            <person name="Imamovic A."/>
            <person name="Larimer J."/>
            <person name="McCowan C."/>
            <person name="Murphy C."/>
            <person name="Neiman D."/>
            <person name="Pearson M."/>
            <person name="Priest M."/>
            <person name="Roberts A."/>
            <person name="Saif S."/>
            <person name="Shea T."/>
            <person name="Sisk P."/>
            <person name="Sykes S."/>
            <person name="Wortman J."/>
            <person name="Nusbaum C."/>
            <person name="Birren B."/>
        </authorList>
    </citation>
    <scope>NUCLEOTIDE SEQUENCE [LARGE SCALE GENOMIC DNA]</scope>
    <source>
        <strain evidence="3 5">ATCC BAA-383</strain>
    </source>
</reference>
<dbReference type="RefSeq" id="WP_010766596.1">
    <property type="nucleotide sequence ID" value="NZ_ASWB01000003.1"/>
</dbReference>
<dbReference type="PATRIC" id="fig|1158609.3.peg.3209"/>
<dbReference type="EMBL" id="AJAS01000026">
    <property type="protein sequence ID" value="EOH95861.1"/>
    <property type="molecule type" value="Genomic_DNA"/>
</dbReference>
<evidence type="ECO:0000313" key="3">
    <source>
        <dbReference type="EMBL" id="EOH95861.1"/>
    </source>
</evidence>
<comment type="caution">
    <text evidence="3">The sequence shown here is derived from an EMBL/GenBank/DDBJ whole genome shotgun (WGS) entry which is preliminary data.</text>
</comment>
<sequence>MKKIVISVLTLTALLGLSACGSTEKTPKKETAVSTEDSSTKKDKQMKQMEEDLEEKGVEININSIDDSLYFIREKGIDYDYFDMTFDVLHDPDEIRNIMLRLKGNISGKDKDTLYYEVSKGRIVESSVDNTSINDMAKVLKSLDYSDKEILEFAQWYYNKNQ</sequence>
<keyword evidence="2" id="KW-0732">Signal</keyword>
<dbReference type="AlphaFoldDB" id="R2SST2"/>
<feature type="signal peptide" evidence="2">
    <location>
        <begin position="1"/>
        <end position="21"/>
    </location>
</feature>
<dbReference type="Proteomes" id="UP000014157">
    <property type="component" value="Unassembled WGS sequence"/>
</dbReference>
<dbReference type="HOGENOM" id="CLU_1632844_0_0_9"/>
<evidence type="ECO:0008006" key="7">
    <source>
        <dbReference type="Google" id="ProtNLM"/>
    </source>
</evidence>
<gene>
    <name evidence="4" type="ORF">I586_02619</name>
    <name evidence="3" type="ORF">UAY_03287</name>
</gene>
<dbReference type="eggNOG" id="ENOG50307RZ">
    <property type="taxonomic scope" value="Bacteria"/>
</dbReference>
<name>R2SST2_9ENTE</name>
<dbReference type="OrthoDB" id="9944734at2"/>
<evidence type="ECO:0000256" key="1">
    <source>
        <dbReference type="SAM" id="MobiDB-lite"/>
    </source>
</evidence>